<sequence length="40" mass="4552">MGRQLSNNSKQLSNNFPTTLNNYCELLKRVFVSVKMADSC</sequence>
<evidence type="ECO:0000313" key="1">
    <source>
        <dbReference type="EMBL" id="SES25010.1"/>
    </source>
</evidence>
<reference evidence="2" key="1">
    <citation type="submission" date="2016-10" db="EMBL/GenBank/DDBJ databases">
        <authorList>
            <person name="Varghese N."/>
            <person name="Submissions S."/>
        </authorList>
    </citation>
    <scope>NUCLEOTIDE SEQUENCE [LARGE SCALE GENOMIC DNA]</scope>
    <source>
        <strain evidence="2">DSM 20524</strain>
    </source>
</reference>
<keyword evidence="2" id="KW-1185">Reference proteome</keyword>
<dbReference type="AlphaFoldDB" id="A0A1H9VT65"/>
<dbReference type="EMBL" id="FOGQ01000014">
    <property type="protein sequence ID" value="SES25010.1"/>
    <property type="molecule type" value="Genomic_DNA"/>
</dbReference>
<organism evidence="1 2">
    <name type="scientific">Corynebacterium cystitidis DSM 20524</name>
    <dbReference type="NCBI Taxonomy" id="1121357"/>
    <lineage>
        <taxon>Bacteria</taxon>
        <taxon>Bacillati</taxon>
        <taxon>Actinomycetota</taxon>
        <taxon>Actinomycetes</taxon>
        <taxon>Mycobacteriales</taxon>
        <taxon>Corynebacteriaceae</taxon>
        <taxon>Corynebacterium</taxon>
    </lineage>
</organism>
<accession>A0A1H9VT65</accession>
<proteinExistence type="predicted"/>
<dbReference type="Proteomes" id="UP000198929">
    <property type="component" value="Unassembled WGS sequence"/>
</dbReference>
<dbReference type="STRING" id="1121357.SAMN05661109_02383"/>
<gene>
    <name evidence="1" type="ORF">SAMN05661109_02383</name>
</gene>
<protein>
    <submittedName>
        <fullName evidence="1">Uncharacterized protein</fullName>
    </submittedName>
</protein>
<evidence type="ECO:0000313" key="2">
    <source>
        <dbReference type="Proteomes" id="UP000198929"/>
    </source>
</evidence>
<name>A0A1H9VT65_9CORY</name>